<keyword evidence="8" id="KW-0057">Aromatic amino acid biosynthesis</keyword>
<feature type="binding site" evidence="8 10">
    <location>
        <position position="91"/>
    </location>
    <ligand>
        <name>substrate</name>
    </ligand>
</feature>
<dbReference type="SUPFAM" id="SSF52304">
    <property type="entry name" value="Type II 3-dehydroquinate dehydratase"/>
    <property type="match status" value="1"/>
</dbReference>
<evidence type="ECO:0000256" key="6">
    <source>
        <dbReference type="ARBA" id="ARBA00012060"/>
    </source>
</evidence>
<dbReference type="NCBIfam" id="NF003805">
    <property type="entry name" value="PRK05395.1-2"/>
    <property type="match status" value="1"/>
</dbReference>
<comment type="subunit">
    <text evidence="5 8">Homododecamer.</text>
</comment>
<dbReference type="HAMAP" id="MF_00169">
    <property type="entry name" value="AroQ"/>
    <property type="match status" value="1"/>
</dbReference>
<evidence type="ECO:0000256" key="4">
    <source>
        <dbReference type="ARBA" id="ARBA00011037"/>
    </source>
</evidence>
<evidence type="ECO:0000256" key="3">
    <source>
        <dbReference type="ARBA" id="ARBA00004902"/>
    </source>
</evidence>
<dbReference type="Proteomes" id="UP000004221">
    <property type="component" value="Unassembled WGS sequence"/>
</dbReference>
<feature type="binding site" evidence="8 10">
    <location>
        <begin position="112"/>
        <end position="113"/>
    </location>
    <ligand>
        <name>substrate</name>
    </ligand>
</feature>
<reference evidence="12 13" key="1">
    <citation type="journal article" date="2012" name="ISME J.">
        <title>Nitrification expanded: discovery, physiology and genomics of a nitrite-oxidizing bacterium from the phylum Chloroflexi.</title>
        <authorList>
            <person name="Sorokin D.Y."/>
            <person name="Lucker S."/>
            <person name="Vejmelkova D."/>
            <person name="Kostrikina N.A."/>
            <person name="Kleerebezem R."/>
            <person name="Rijpstra W.I."/>
            <person name="Damste J.S."/>
            <person name="Le Paslier D."/>
            <person name="Muyzer G."/>
            <person name="Wagner M."/>
            <person name="van Loosdrecht M.C."/>
            <person name="Daims H."/>
        </authorList>
    </citation>
    <scope>NUCLEOTIDE SEQUENCE [LARGE SCALE GENOMIC DNA]</scope>
    <source>
        <strain evidence="13">none</strain>
    </source>
</reference>
<comment type="similarity">
    <text evidence="4 8">Belongs to the type-II 3-dehydroquinase family.</text>
</comment>
<organism evidence="12 13">
    <name type="scientific">Nitrolancea hollandica Lb</name>
    <dbReference type="NCBI Taxonomy" id="1129897"/>
    <lineage>
        <taxon>Bacteria</taxon>
        <taxon>Pseudomonadati</taxon>
        <taxon>Thermomicrobiota</taxon>
        <taxon>Thermomicrobia</taxon>
        <taxon>Sphaerobacterales</taxon>
        <taxon>Sphaerobacterineae</taxon>
        <taxon>Sphaerobacteraceae</taxon>
        <taxon>Nitrolancea</taxon>
    </lineage>
</organism>
<dbReference type="GO" id="GO:0008652">
    <property type="term" value="P:amino acid biosynthetic process"/>
    <property type="evidence" value="ECO:0007669"/>
    <property type="project" value="UniProtKB-KW"/>
</dbReference>
<evidence type="ECO:0000256" key="10">
    <source>
        <dbReference type="PIRSR" id="PIRSR001399-2"/>
    </source>
</evidence>
<dbReference type="PANTHER" id="PTHR21272">
    <property type="entry name" value="CATABOLIC 3-DEHYDROQUINASE"/>
    <property type="match status" value="1"/>
</dbReference>
<dbReference type="PIRSF" id="PIRSF001399">
    <property type="entry name" value="DHquinase_II"/>
    <property type="match status" value="1"/>
</dbReference>
<dbReference type="NCBIfam" id="TIGR01088">
    <property type="entry name" value="aroQ"/>
    <property type="match status" value="1"/>
</dbReference>
<dbReference type="GO" id="GO:0019631">
    <property type="term" value="P:quinate catabolic process"/>
    <property type="evidence" value="ECO:0007669"/>
    <property type="project" value="TreeGrafter"/>
</dbReference>
<dbReference type="Gene3D" id="3.40.50.9100">
    <property type="entry name" value="Dehydroquinase, class II"/>
    <property type="match status" value="1"/>
</dbReference>
<dbReference type="GO" id="GO:0003855">
    <property type="term" value="F:3-dehydroquinate dehydratase activity"/>
    <property type="evidence" value="ECO:0007669"/>
    <property type="project" value="UniProtKB-UniRule"/>
</dbReference>
<feature type="binding site" evidence="8 10">
    <location>
        <position position="85"/>
    </location>
    <ligand>
        <name>substrate</name>
    </ligand>
</feature>
<dbReference type="NCBIfam" id="NF003807">
    <property type="entry name" value="PRK05395.1-4"/>
    <property type="match status" value="1"/>
</dbReference>
<evidence type="ECO:0000256" key="7">
    <source>
        <dbReference type="ARBA" id="ARBA00023239"/>
    </source>
</evidence>
<comment type="pathway">
    <text evidence="3 8">Metabolic intermediate biosynthesis; chorismate biosynthesis; chorismate from D-erythrose 4-phosphate and phosphoenolpyruvate: step 3/7.</text>
</comment>
<dbReference type="OrthoDB" id="9790793at2"/>
<evidence type="ECO:0000313" key="13">
    <source>
        <dbReference type="Proteomes" id="UP000004221"/>
    </source>
</evidence>
<feature type="active site" description="Proton donor" evidence="8 9">
    <location>
        <position position="111"/>
    </location>
</feature>
<evidence type="ECO:0000313" key="12">
    <source>
        <dbReference type="EMBL" id="CCF83439.1"/>
    </source>
</evidence>
<proteinExistence type="inferred from homology"/>
<feature type="binding site" evidence="8 10">
    <location>
        <position position="98"/>
    </location>
    <ligand>
        <name>substrate</name>
    </ligand>
</feature>
<comment type="function">
    <text evidence="2 8">Catalyzes a trans-dehydration via an enolate intermediate.</text>
</comment>
<dbReference type="GO" id="GO:0009073">
    <property type="term" value="P:aromatic amino acid family biosynthetic process"/>
    <property type="evidence" value="ECO:0007669"/>
    <property type="project" value="UniProtKB-KW"/>
</dbReference>
<evidence type="ECO:0000256" key="5">
    <source>
        <dbReference type="ARBA" id="ARBA00011193"/>
    </source>
</evidence>
<evidence type="ECO:0000256" key="9">
    <source>
        <dbReference type="PIRSR" id="PIRSR001399-1"/>
    </source>
</evidence>
<feature type="binding site" evidence="8 10">
    <location>
        <position position="122"/>
    </location>
    <ligand>
        <name>substrate</name>
    </ligand>
</feature>
<accession>I4EFH7</accession>
<evidence type="ECO:0000256" key="11">
    <source>
        <dbReference type="PIRSR" id="PIRSR001399-3"/>
    </source>
</evidence>
<feature type="site" description="Transition state stabilizer" evidence="8 11">
    <location>
        <position position="29"/>
    </location>
</feature>
<dbReference type="EMBL" id="CAGS01000146">
    <property type="protein sequence ID" value="CCF83439.1"/>
    <property type="molecule type" value="Genomic_DNA"/>
</dbReference>
<dbReference type="RefSeq" id="WP_008476603.1">
    <property type="nucleotide sequence ID" value="NZ_CAGS01000146.1"/>
</dbReference>
<sequence>MDSLTEGSPIARKCVLVLHGPNLNMLGQREPEIYGRVTLDEIDRRIEAAARERGYETVIHQSNYEGALIDQIQRNGPVCCGIIINPGALTHYSIALRDALAAVSTPAIEVHLSNIYAREPFRHQSVTAPVVTGQISGLGAGGYLLALRYLIDQAEERESSEHAESRRQTP</sequence>
<dbReference type="UniPathway" id="UPA00053">
    <property type="reaction ID" value="UER00086"/>
</dbReference>
<dbReference type="InterPro" id="IPR001874">
    <property type="entry name" value="DHquinase_II"/>
</dbReference>
<dbReference type="InterPro" id="IPR018509">
    <property type="entry name" value="DHquinase_II_CS"/>
</dbReference>
<dbReference type="PANTHER" id="PTHR21272:SF3">
    <property type="entry name" value="CATABOLIC 3-DEHYDROQUINASE"/>
    <property type="match status" value="1"/>
</dbReference>
<dbReference type="GO" id="GO:0009423">
    <property type="term" value="P:chorismate biosynthetic process"/>
    <property type="evidence" value="ECO:0007669"/>
    <property type="project" value="UniProtKB-UniRule"/>
</dbReference>
<comment type="catalytic activity">
    <reaction evidence="1 8">
        <text>3-dehydroquinate = 3-dehydroshikimate + H2O</text>
        <dbReference type="Rhea" id="RHEA:21096"/>
        <dbReference type="ChEBI" id="CHEBI:15377"/>
        <dbReference type="ChEBI" id="CHEBI:16630"/>
        <dbReference type="ChEBI" id="CHEBI:32364"/>
        <dbReference type="EC" id="4.2.1.10"/>
    </reaction>
</comment>
<dbReference type="NCBIfam" id="NF003806">
    <property type="entry name" value="PRK05395.1-3"/>
    <property type="match status" value="1"/>
</dbReference>
<feature type="active site" description="Proton acceptor" evidence="8 9">
    <location>
        <position position="34"/>
    </location>
</feature>
<keyword evidence="13" id="KW-1185">Reference proteome</keyword>
<keyword evidence="7 8" id="KW-0456">Lyase</keyword>
<evidence type="ECO:0000256" key="2">
    <source>
        <dbReference type="ARBA" id="ARBA00003924"/>
    </source>
</evidence>
<keyword evidence="8" id="KW-0028">Amino-acid biosynthesis</keyword>
<name>I4EFH7_9BACT</name>
<evidence type="ECO:0000256" key="8">
    <source>
        <dbReference type="HAMAP-Rule" id="MF_00169"/>
    </source>
</evidence>
<dbReference type="PROSITE" id="PS01029">
    <property type="entry name" value="DEHYDROQUINASE_II"/>
    <property type="match status" value="1"/>
</dbReference>
<dbReference type="Pfam" id="PF01220">
    <property type="entry name" value="DHquinase_II"/>
    <property type="match status" value="1"/>
</dbReference>
<dbReference type="CDD" id="cd00466">
    <property type="entry name" value="DHQase_II"/>
    <property type="match status" value="1"/>
</dbReference>
<evidence type="ECO:0000256" key="1">
    <source>
        <dbReference type="ARBA" id="ARBA00001864"/>
    </source>
</evidence>
<dbReference type="AlphaFoldDB" id="I4EFH7"/>
<dbReference type="InterPro" id="IPR036441">
    <property type="entry name" value="DHquinase_II_sf"/>
</dbReference>
<comment type="caution">
    <text evidence="12">The sequence shown here is derived from an EMBL/GenBank/DDBJ whole genome shotgun (WGS) entry which is preliminary data.</text>
</comment>
<gene>
    <name evidence="12" type="primary">yqhS</name>
    <name evidence="8" type="synonym">aroQ</name>
    <name evidence="12" type="ORF">NITHO_230010</name>
</gene>
<protein>
    <recommendedName>
        <fullName evidence="6 8">3-dehydroquinate dehydratase</fullName>
        <shortName evidence="8">3-dehydroquinase</shortName>
        <ecNumber evidence="6 8">4.2.1.10</ecNumber>
    </recommendedName>
    <alternativeName>
        <fullName evidence="8">Type II DHQase</fullName>
    </alternativeName>
</protein>
<dbReference type="EC" id="4.2.1.10" evidence="6 8"/>